<evidence type="ECO:0000313" key="2">
    <source>
        <dbReference type="EMBL" id="ACK72889.1"/>
    </source>
</evidence>
<dbReference type="Pfam" id="PF00805">
    <property type="entry name" value="Pentapeptide"/>
    <property type="match status" value="2"/>
</dbReference>
<accession>B7KAB5</accession>
<dbReference type="EMBL" id="CP001291">
    <property type="protein sequence ID" value="ACK72889.1"/>
    <property type="molecule type" value="Genomic_DNA"/>
</dbReference>
<proteinExistence type="predicted"/>
<dbReference type="HOGENOM" id="CLU_745398_0_0_3"/>
<dbReference type="STRING" id="65393.PCC7424_4526"/>
<evidence type="ECO:0000256" key="1">
    <source>
        <dbReference type="ARBA" id="ARBA00022737"/>
    </source>
</evidence>
<dbReference type="Proteomes" id="UP000002384">
    <property type="component" value="Chromosome"/>
</dbReference>
<dbReference type="Gene3D" id="2.160.20.80">
    <property type="entry name" value="E3 ubiquitin-protein ligase SopA"/>
    <property type="match status" value="1"/>
</dbReference>
<evidence type="ECO:0000313" key="3">
    <source>
        <dbReference type="Proteomes" id="UP000002384"/>
    </source>
</evidence>
<protein>
    <submittedName>
        <fullName evidence="2">Pentapeptide repeat protein</fullName>
    </submittedName>
</protein>
<organism evidence="2 3">
    <name type="scientific">Gloeothece citriformis (strain PCC 7424)</name>
    <name type="common">Cyanothece sp. (strain PCC 7424)</name>
    <dbReference type="NCBI Taxonomy" id="65393"/>
    <lineage>
        <taxon>Bacteria</taxon>
        <taxon>Bacillati</taxon>
        <taxon>Cyanobacteriota</taxon>
        <taxon>Cyanophyceae</taxon>
        <taxon>Oscillatoriophycideae</taxon>
        <taxon>Chroococcales</taxon>
        <taxon>Aphanothecaceae</taxon>
        <taxon>Gloeothece</taxon>
        <taxon>Gloeothece citriformis</taxon>
    </lineage>
</organism>
<dbReference type="AlphaFoldDB" id="B7KAB5"/>
<dbReference type="PANTHER" id="PTHR47485:SF1">
    <property type="entry name" value="THYLAKOID LUMENAL 17.4 KDA PROTEIN, CHLOROPLASTIC"/>
    <property type="match status" value="1"/>
</dbReference>
<dbReference type="PANTHER" id="PTHR47485">
    <property type="entry name" value="THYLAKOID LUMENAL 17.4 KDA PROTEIN, CHLOROPLASTIC"/>
    <property type="match status" value="1"/>
</dbReference>
<reference evidence="3" key="1">
    <citation type="journal article" date="2011" name="MBio">
        <title>Novel metabolic attributes of the genus Cyanothece, comprising a group of unicellular nitrogen-fixing Cyanobacteria.</title>
        <authorList>
            <person name="Bandyopadhyay A."/>
            <person name="Elvitigala T."/>
            <person name="Welsh E."/>
            <person name="Stockel J."/>
            <person name="Liberton M."/>
            <person name="Min H."/>
            <person name="Sherman L.A."/>
            <person name="Pakrasi H.B."/>
        </authorList>
    </citation>
    <scope>NUCLEOTIDE SEQUENCE [LARGE SCALE GENOMIC DNA]</scope>
    <source>
        <strain evidence="3">PCC 7424</strain>
    </source>
</reference>
<dbReference type="RefSeq" id="WP_015956472.1">
    <property type="nucleotide sequence ID" value="NC_011729.1"/>
</dbReference>
<keyword evidence="1" id="KW-0677">Repeat</keyword>
<dbReference type="InterPro" id="IPR001646">
    <property type="entry name" value="5peptide_repeat"/>
</dbReference>
<keyword evidence="3" id="KW-1185">Reference proteome</keyword>
<gene>
    <name evidence="2" type="ordered locus">PCC7424_4526</name>
</gene>
<dbReference type="KEGG" id="cyc:PCC7424_4526"/>
<dbReference type="eggNOG" id="COG1357">
    <property type="taxonomic scope" value="Bacteria"/>
</dbReference>
<name>B7KAB5_GLOC7</name>
<sequence length="362" mass="39491">MMQLLKSQNLYPDCITLNLDLISTEKTQFELYANLDFNQQWKSLLNGRIKFGLKGGKLNVKLDNSEIKISQGNFGEAFTVISQTTPTHASWTLALKTSQWVYQGSLSQIKLGTISLTQSPAHLTAIFEVYPSDISITDAEGLWKHDISPNKHGVLERKLALFLWEKKFTPYLSWIQLGEQNTPVWEGLNTSEQNLLTSESLAELQGVIKQVYQAPTDDLLELAQIAQLNPLQDFAGGNLLATTLSGVQLGGANLYHINLRGAVLTDADLGEADLNHGKLSGADLSGAYLGNANLSYSDLHKASLALTNLIGADLRGANLTEVNLSQANLSGAIVEGTRFADNTGLSPQMKQELQQRGAIIIP</sequence>
<dbReference type="SUPFAM" id="SSF141571">
    <property type="entry name" value="Pentapeptide repeat-like"/>
    <property type="match status" value="1"/>
</dbReference>